<organism evidence="5 6">
    <name type="scientific">Vibrio ulleungensis</name>
    <dbReference type="NCBI Taxonomy" id="2807619"/>
    <lineage>
        <taxon>Bacteria</taxon>
        <taxon>Pseudomonadati</taxon>
        <taxon>Pseudomonadota</taxon>
        <taxon>Gammaproteobacteria</taxon>
        <taxon>Vibrionales</taxon>
        <taxon>Vibrionaceae</taxon>
        <taxon>Vibrio</taxon>
    </lineage>
</organism>
<dbReference type="Proteomes" id="UP000809621">
    <property type="component" value="Unassembled WGS sequence"/>
</dbReference>
<evidence type="ECO:0000259" key="3">
    <source>
        <dbReference type="Pfam" id="PF02018"/>
    </source>
</evidence>
<keyword evidence="6" id="KW-1185">Reference proteome</keyword>
<feature type="domain" description="CBM-cenC" evidence="3">
    <location>
        <begin position="410"/>
        <end position="533"/>
    </location>
</feature>
<dbReference type="EMBL" id="JAFEUM010000001">
    <property type="protein sequence ID" value="MBM7035478.1"/>
    <property type="molecule type" value="Genomic_DNA"/>
</dbReference>
<evidence type="ECO:0000259" key="4">
    <source>
        <dbReference type="Pfam" id="PF16403"/>
    </source>
</evidence>
<dbReference type="SUPFAM" id="SSF49785">
    <property type="entry name" value="Galactose-binding domain-like"/>
    <property type="match status" value="3"/>
</dbReference>
<keyword evidence="2" id="KW-0727">SH2 domain</keyword>
<dbReference type="InterPro" id="IPR032179">
    <property type="entry name" value="Cry22Aa_Ig-like"/>
</dbReference>
<evidence type="ECO:0000313" key="5">
    <source>
        <dbReference type="EMBL" id="MBM7035478.1"/>
    </source>
</evidence>
<evidence type="ECO:0000256" key="1">
    <source>
        <dbReference type="ARBA" id="ARBA00022801"/>
    </source>
</evidence>
<dbReference type="RefSeq" id="WP_205157077.1">
    <property type="nucleotide sequence ID" value="NZ_JAFEUM010000001.1"/>
</dbReference>
<feature type="domain" description="Pesticidal crystal protein Cry22Aa Ig-like" evidence="4">
    <location>
        <begin position="249"/>
        <end position="320"/>
    </location>
</feature>
<dbReference type="Gene3D" id="2.60.120.430">
    <property type="entry name" value="Galactose-binding lectin"/>
    <property type="match status" value="1"/>
</dbReference>
<dbReference type="InterPro" id="IPR003305">
    <property type="entry name" value="CenC_carb-bd"/>
</dbReference>
<dbReference type="PROSITE" id="PS51257">
    <property type="entry name" value="PROKAR_LIPOPROTEIN"/>
    <property type="match status" value="1"/>
</dbReference>
<protein>
    <submittedName>
        <fullName evidence="5">DUF5011 domain-containing protein</fullName>
    </submittedName>
</protein>
<name>A0ABS2HD19_9VIBR</name>
<dbReference type="InterPro" id="IPR051846">
    <property type="entry name" value="SH2_domain_adapters"/>
</dbReference>
<dbReference type="Pfam" id="PF16403">
    <property type="entry name" value="Bact_surface_Ig-like"/>
    <property type="match status" value="3"/>
</dbReference>
<reference evidence="5 6" key="1">
    <citation type="submission" date="2021-02" db="EMBL/GenBank/DDBJ databases">
        <authorList>
            <person name="Park J.-S."/>
        </authorList>
    </citation>
    <scope>NUCLEOTIDE SEQUENCE [LARGE SCALE GENOMIC DNA]</scope>
    <source>
        <strain evidence="5 6">188UL20-2</strain>
    </source>
</reference>
<gene>
    <name evidence="5" type="ORF">JQC93_03580</name>
</gene>
<dbReference type="Pfam" id="PF02018">
    <property type="entry name" value="CBM_4_9"/>
    <property type="match status" value="1"/>
</dbReference>
<dbReference type="PANTHER" id="PTHR15127">
    <property type="entry name" value="HEAVYWEIGHT, ISOFORM A"/>
    <property type="match status" value="1"/>
</dbReference>
<dbReference type="InterPro" id="IPR008979">
    <property type="entry name" value="Galactose-bd-like_sf"/>
</dbReference>
<dbReference type="Gene3D" id="2.60.40.10">
    <property type="entry name" value="Immunoglobulins"/>
    <property type="match status" value="3"/>
</dbReference>
<evidence type="ECO:0000256" key="2">
    <source>
        <dbReference type="ARBA" id="ARBA00022999"/>
    </source>
</evidence>
<feature type="domain" description="Pesticidal crystal protein Cry22Aa Ig-like" evidence="4">
    <location>
        <begin position="330"/>
        <end position="403"/>
    </location>
</feature>
<keyword evidence="1" id="KW-0378">Hydrolase</keyword>
<proteinExistence type="predicted"/>
<dbReference type="InterPro" id="IPR013783">
    <property type="entry name" value="Ig-like_fold"/>
</dbReference>
<sequence length="783" mass="82157">MKAINNKFKLSHTILVSAMAVALSGCGSDDNGGDAKTPIDDGTTPIVQPTPIADLDSATLTIFRDIVKPKWAPYNSSDIGLVTLATDSDERFSVVTEFTIADNGETVGGFTSKTTNDGHSAVDGTPFDASLLAENGTFEFDIKVITDTPAPTGWIVKFEATNGDFAEVSLPFAPSNTWSHVSIPLADMAAAQLPQWALDLGLSPIDLSDIAVVLIAPAWQTGAGAVYQLDNVGFYANEGQVSDTTPPVITLIGDAVVTIQNGTSYVDAGVTIYDAVDTGLVADIGGDVVDVDVDGSYTITYNVVDSAGNVANEVTRTVIVSSDDIQAPVISLVGDASLTLYLNESYIEYGATANDDVDGDVSADIVIDDSALDMTMAGNYQIIYTVSDMAGNEAEQVVRLVRVVDPDADAIITNGDFEAPLSNEWELQEGAGTITIVNGELVVEGISPGAPYQPRLVQSGVELTEGLPYVIRFDAMVDEARTIHIQLGELLSGAPWFNPFMNDKPVALTTSMESYEIIVTPNSNAANPGHLIFALGAGVATTVTLDNISIAEVTAAEIAPEITLLGDSSVQLTVGDIYTDAGVTATDNLDGDVTSYVVTNNPVDTSTAGVYIVTYNVTDNDGNVAKQVARTVTVVEASDESNLVPNGDFSLGKSLWNGDYEVVDGAANIVIVGGEKLIGQQRMAEGVALPSTQYTLSFDVKGTALNGAIFNGNVQSFSSTGVSSTTVIDAFVPTTEWQTMSYDFTSGNTIDWGFNLLLGPVCGAVAGCESNVFVDNIQIVEKN</sequence>
<feature type="domain" description="Pesticidal crystal protein Cry22Aa Ig-like" evidence="4">
    <location>
        <begin position="562"/>
        <end position="634"/>
    </location>
</feature>
<comment type="caution">
    <text evidence="5">The sequence shown here is derived from an EMBL/GenBank/DDBJ whole genome shotgun (WGS) entry which is preliminary data.</text>
</comment>
<dbReference type="Gene3D" id="2.60.120.260">
    <property type="entry name" value="Galactose-binding domain-like"/>
    <property type="match status" value="2"/>
</dbReference>
<accession>A0ABS2HD19</accession>
<evidence type="ECO:0000313" key="6">
    <source>
        <dbReference type="Proteomes" id="UP000809621"/>
    </source>
</evidence>
<dbReference type="PANTHER" id="PTHR15127:SF32">
    <property type="entry name" value="HEAVYWEIGHT, ISOFORM A"/>
    <property type="match status" value="1"/>
</dbReference>